<protein>
    <recommendedName>
        <fullName evidence="1">GIY-YIG domain-containing protein</fullName>
    </recommendedName>
</protein>
<dbReference type="EMBL" id="MFVH01000007">
    <property type="protein sequence ID" value="OGI92553.1"/>
    <property type="molecule type" value="Genomic_DNA"/>
</dbReference>
<evidence type="ECO:0000313" key="3">
    <source>
        <dbReference type="Proteomes" id="UP000179381"/>
    </source>
</evidence>
<feature type="domain" description="GIY-YIG" evidence="1">
    <location>
        <begin position="1"/>
        <end position="74"/>
    </location>
</feature>
<dbReference type="InterPro" id="IPR000305">
    <property type="entry name" value="GIY-YIG_endonuc"/>
</dbReference>
<dbReference type="InterPro" id="IPR035901">
    <property type="entry name" value="GIY-YIG_endonuc_sf"/>
</dbReference>
<organism evidence="2 3">
    <name type="scientific">Candidatus Nomurabacteria bacterium RIFCSPLOWO2_01_FULL_46_18</name>
    <dbReference type="NCBI Taxonomy" id="1801783"/>
    <lineage>
        <taxon>Bacteria</taxon>
        <taxon>Candidatus Nomuraibacteriota</taxon>
    </lineage>
</organism>
<proteinExistence type="predicted"/>
<accession>A0A1F6XEM1</accession>
<name>A0A1F6XEM1_9BACT</name>
<dbReference type="AlphaFoldDB" id="A0A1F6XEM1"/>
<dbReference type="Gene3D" id="3.40.1440.10">
    <property type="entry name" value="GIY-YIG endonuclease"/>
    <property type="match status" value="1"/>
</dbReference>
<dbReference type="SUPFAM" id="SSF82771">
    <property type="entry name" value="GIY-YIG endonuclease"/>
    <property type="match status" value="1"/>
</dbReference>
<dbReference type="PROSITE" id="PS50164">
    <property type="entry name" value="GIY_YIG"/>
    <property type="match status" value="1"/>
</dbReference>
<comment type="caution">
    <text evidence="2">The sequence shown here is derived from an EMBL/GenBank/DDBJ whole genome shotgun (WGS) entry which is preliminary data.</text>
</comment>
<dbReference type="Pfam" id="PF01541">
    <property type="entry name" value="GIY-YIG"/>
    <property type="match status" value="1"/>
</dbReference>
<reference evidence="2 3" key="1">
    <citation type="journal article" date="2016" name="Nat. Commun.">
        <title>Thousands of microbial genomes shed light on interconnected biogeochemical processes in an aquifer system.</title>
        <authorList>
            <person name="Anantharaman K."/>
            <person name="Brown C.T."/>
            <person name="Hug L.A."/>
            <person name="Sharon I."/>
            <person name="Castelle C.J."/>
            <person name="Probst A.J."/>
            <person name="Thomas B.C."/>
            <person name="Singh A."/>
            <person name="Wilkins M.J."/>
            <person name="Karaoz U."/>
            <person name="Brodie E.L."/>
            <person name="Williams K.H."/>
            <person name="Hubbard S.S."/>
            <person name="Banfield J.F."/>
        </authorList>
    </citation>
    <scope>NUCLEOTIDE SEQUENCE [LARGE SCALE GENOMIC DNA]</scope>
</reference>
<gene>
    <name evidence="2" type="ORF">A2933_00985</name>
</gene>
<evidence type="ECO:0000259" key="1">
    <source>
        <dbReference type="PROSITE" id="PS50164"/>
    </source>
</evidence>
<sequence>MYYVYLFKNKKLDTTYIGYTNDLKRRLKEHVAKTPELVYYEAFKSEKDARKRERMLKQGQTVRRLKERLINSLN</sequence>
<evidence type="ECO:0000313" key="2">
    <source>
        <dbReference type="EMBL" id="OGI92553.1"/>
    </source>
</evidence>
<dbReference type="Proteomes" id="UP000179381">
    <property type="component" value="Unassembled WGS sequence"/>
</dbReference>